<dbReference type="PANTHER" id="PTHR12358:SF54">
    <property type="entry name" value="SPHINGOSINE KINASE RELATED PROTEIN"/>
    <property type="match status" value="1"/>
</dbReference>
<dbReference type="RefSeq" id="WP_146832098.1">
    <property type="nucleotide sequence ID" value="NZ_CP042476.1"/>
</dbReference>
<dbReference type="Proteomes" id="UP000321954">
    <property type="component" value="Chromosome"/>
</dbReference>
<dbReference type="SMART" id="SM00046">
    <property type="entry name" value="DAGKc"/>
    <property type="match status" value="1"/>
</dbReference>
<dbReference type="NCBIfam" id="TIGR00147">
    <property type="entry name" value="YegS/Rv2252/BmrU family lipid kinase"/>
    <property type="match status" value="1"/>
</dbReference>
<evidence type="ECO:0000256" key="4">
    <source>
        <dbReference type="ARBA" id="ARBA00022840"/>
    </source>
</evidence>
<protein>
    <submittedName>
        <fullName evidence="6">YegS/Rv2252/BmrU family lipid kinase</fullName>
    </submittedName>
</protein>
<dbReference type="InterPro" id="IPR016064">
    <property type="entry name" value="NAD/diacylglycerol_kinase_sf"/>
</dbReference>
<dbReference type="Pfam" id="PF19279">
    <property type="entry name" value="YegS_C"/>
    <property type="match status" value="1"/>
</dbReference>
<proteinExistence type="predicted"/>
<dbReference type="InterPro" id="IPR005218">
    <property type="entry name" value="Diacylglycerol/lipid_kinase"/>
</dbReference>
<sequence length="295" mass="32132">MGKINTVLLVVNPISGAIDKAELIEEIKLKAVQNAVSLILFSTTGENDKLKLEKLIAEKDPCRIVVAGGDGTIKLVAEALGNKKTPIGIIPAGSSNGLSYNLHLPATLEEQITTAFNGEVIDMDIISINGDYCLHMSDFGVNAELISRYEKSRIRGKLGYLLQTLPTLVTSDYPFKFTIEANGRTFETEGILLAIANASSYGTGAKVNPKGKINDGVFEILIYKEFDFIEILKTLRNEVDPDPEVVEVITATEAKITCDPAVAFQIDGEYLGRKNSIEVTILPKKTRIVAPIRHL</sequence>
<dbReference type="EMBL" id="CP042476">
    <property type="protein sequence ID" value="QED37281.1"/>
    <property type="molecule type" value="Genomic_DNA"/>
</dbReference>
<dbReference type="InterPro" id="IPR045540">
    <property type="entry name" value="YegS/DAGK_C"/>
</dbReference>
<dbReference type="PANTHER" id="PTHR12358">
    <property type="entry name" value="SPHINGOSINE KINASE"/>
    <property type="match status" value="1"/>
</dbReference>
<organism evidence="6 7">
    <name type="scientific">Antarcticibacterium arcticum</name>
    <dbReference type="NCBI Taxonomy" id="2585771"/>
    <lineage>
        <taxon>Bacteria</taxon>
        <taxon>Pseudomonadati</taxon>
        <taxon>Bacteroidota</taxon>
        <taxon>Flavobacteriia</taxon>
        <taxon>Flavobacteriales</taxon>
        <taxon>Flavobacteriaceae</taxon>
        <taxon>Antarcticibacterium</taxon>
    </lineage>
</organism>
<dbReference type="SUPFAM" id="SSF111331">
    <property type="entry name" value="NAD kinase/diacylglycerol kinase-like"/>
    <property type="match status" value="1"/>
</dbReference>
<evidence type="ECO:0000313" key="6">
    <source>
        <dbReference type="EMBL" id="QED37281.1"/>
    </source>
</evidence>
<reference evidence="6 7" key="1">
    <citation type="submission" date="2019-08" db="EMBL/GenBank/DDBJ databases">
        <title>Antarcticibacterium arcticum sp. nov., a bacterium isolated from marine sediment of the Canadian Beaufort Sea.</title>
        <authorList>
            <person name="Lee Y.M."/>
            <person name="Baek K."/>
            <person name="Lee D.-H."/>
            <person name="Shin S.C."/>
            <person name="Jin Y.K."/>
            <person name="Park Y."/>
        </authorList>
    </citation>
    <scope>NUCLEOTIDE SEQUENCE [LARGE SCALE GENOMIC DNA]</scope>
    <source>
        <strain evidence="6 7">PAMC 28998</strain>
    </source>
</reference>
<dbReference type="Gene3D" id="2.60.200.40">
    <property type="match status" value="1"/>
</dbReference>
<dbReference type="OrthoDB" id="9786026at2"/>
<dbReference type="PROSITE" id="PS50146">
    <property type="entry name" value="DAGK"/>
    <property type="match status" value="1"/>
</dbReference>
<name>A0A5B8YI38_9FLAO</name>
<dbReference type="GO" id="GO:0016301">
    <property type="term" value="F:kinase activity"/>
    <property type="evidence" value="ECO:0007669"/>
    <property type="project" value="UniProtKB-KW"/>
</dbReference>
<evidence type="ECO:0000259" key="5">
    <source>
        <dbReference type="PROSITE" id="PS50146"/>
    </source>
</evidence>
<dbReference type="GO" id="GO:0005524">
    <property type="term" value="F:ATP binding"/>
    <property type="evidence" value="ECO:0007669"/>
    <property type="project" value="UniProtKB-KW"/>
</dbReference>
<keyword evidence="2" id="KW-0547">Nucleotide-binding</keyword>
<keyword evidence="3 6" id="KW-0418">Kinase</keyword>
<dbReference type="InterPro" id="IPR050187">
    <property type="entry name" value="Lipid_Phosphate_FormReg"/>
</dbReference>
<dbReference type="AlphaFoldDB" id="A0A5B8YI38"/>
<keyword evidence="4" id="KW-0067">ATP-binding</keyword>
<dbReference type="InterPro" id="IPR001206">
    <property type="entry name" value="Diacylglycerol_kinase_cat_dom"/>
</dbReference>
<dbReference type="InterPro" id="IPR017438">
    <property type="entry name" value="ATP-NAD_kinase_N"/>
</dbReference>
<keyword evidence="7" id="KW-1185">Reference proteome</keyword>
<dbReference type="Gene3D" id="3.40.50.10330">
    <property type="entry name" value="Probable inorganic polyphosphate/atp-NAD kinase, domain 1"/>
    <property type="match status" value="1"/>
</dbReference>
<dbReference type="GO" id="GO:0008654">
    <property type="term" value="P:phospholipid biosynthetic process"/>
    <property type="evidence" value="ECO:0007669"/>
    <property type="project" value="InterPro"/>
</dbReference>
<dbReference type="Pfam" id="PF00781">
    <property type="entry name" value="DAGK_cat"/>
    <property type="match status" value="1"/>
</dbReference>
<evidence type="ECO:0000256" key="2">
    <source>
        <dbReference type="ARBA" id="ARBA00022741"/>
    </source>
</evidence>
<keyword evidence="1" id="KW-0808">Transferase</keyword>
<evidence type="ECO:0000256" key="3">
    <source>
        <dbReference type="ARBA" id="ARBA00022777"/>
    </source>
</evidence>
<gene>
    <name evidence="6" type="ORF">FK178_05935</name>
</gene>
<feature type="domain" description="DAGKc" evidence="5">
    <location>
        <begin position="2"/>
        <end position="132"/>
    </location>
</feature>
<evidence type="ECO:0000313" key="7">
    <source>
        <dbReference type="Proteomes" id="UP000321954"/>
    </source>
</evidence>
<accession>A0A5B8YI38</accession>
<dbReference type="KEGG" id="anp:FK178_05935"/>
<evidence type="ECO:0000256" key="1">
    <source>
        <dbReference type="ARBA" id="ARBA00022679"/>
    </source>
</evidence>